<dbReference type="GO" id="GO:0005737">
    <property type="term" value="C:cytoplasm"/>
    <property type="evidence" value="ECO:0007669"/>
    <property type="project" value="TreeGrafter"/>
</dbReference>
<dbReference type="PANTHER" id="PTHR21240">
    <property type="entry name" value="2-AMINO-3-CARBOXYLMUCONATE-6-SEMIALDEHYDE DECARBOXYLASE"/>
    <property type="match status" value="1"/>
</dbReference>
<dbReference type="GO" id="GO:0016787">
    <property type="term" value="F:hydrolase activity"/>
    <property type="evidence" value="ECO:0007669"/>
    <property type="project" value="UniProtKB-KW"/>
</dbReference>
<name>A0A2S6HAG6_9GAMM</name>
<reference evidence="3 4" key="1">
    <citation type="submission" date="2018-02" db="EMBL/GenBank/DDBJ databases">
        <title>Subsurface microbial communities from deep shales in Ohio and West Virginia, USA.</title>
        <authorList>
            <person name="Wrighton K."/>
        </authorList>
    </citation>
    <scope>NUCLEOTIDE SEQUENCE [LARGE SCALE GENOMIC DNA]</scope>
    <source>
        <strain evidence="3 4">OWC-DMM</strain>
    </source>
</reference>
<dbReference type="Proteomes" id="UP000240010">
    <property type="component" value="Unassembled WGS sequence"/>
</dbReference>
<evidence type="ECO:0000313" key="3">
    <source>
        <dbReference type="EMBL" id="PPK74492.1"/>
    </source>
</evidence>
<accession>A0A2S6HAG6</accession>
<dbReference type="Pfam" id="PF04909">
    <property type="entry name" value="Amidohydro_2"/>
    <property type="match status" value="1"/>
</dbReference>
<dbReference type="InterPro" id="IPR032466">
    <property type="entry name" value="Metal_Hydrolase"/>
</dbReference>
<dbReference type="Gene3D" id="3.20.20.140">
    <property type="entry name" value="Metal-dependent hydrolases"/>
    <property type="match status" value="1"/>
</dbReference>
<dbReference type="InterPro" id="IPR032465">
    <property type="entry name" value="ACMSD"/>
</dbReference>
<dbReference type="InterPro" id="IPR006680">
    <property type="entry name" value="Amidohydro-rel"/>
</dbReference>
<proteinExistence type="predicted"/>
<keyword evidence="3" id="KW-0378">Hydrolase</keyword>
<sequence>MLDMSQFHGRLNDLDTHIQPSPNNYEIAAGEVGKYFADMYHQMLDNAPKEEAAKIAKLVGEESQEYTEETVWRTKGSAAPGAFSSDGRLKTLDYMGVNRSFIFSDPGIQGAAFANNELGIATMRHWNDFIIDFGKQNPNRLRSVAILNTHNIDVAIAEAKRVLKAGGRAFVLASSVPPGDASPADAKMDELWHLIQEADATALLHAGGEHGFMASDSWSKGVDHLCFQPMDMSSEGEQVNTYMFSSMYYSPQNFLSTLVLGGVFERFPRLRFAVIELGAFWLAPMATHLDQVASIYRGRLSGALSMKPSEYIQRNVRVTPYRFEPVADYIERYGFEECYCYNSDFPHPEGGTRPIQEFVDHIDRLGQNHAEKFFVTNAEWVLPALN</sequence>
<evidence type="ECO:0000259" key="2">
    <source>
        <dbReference type="Pfam" id="PF04909"/>
    </source>
</evidence>
<dbReference type="EMBL" id="PTIZ01000009">
    <property type="protein sequence ID" value="PPK74492.1"/>
    <property type="molecule type" value="Genomic_DNA"/>
</dbReference>
<feature type="domain" description="Amidohydrolase-related" evidence="2">
    <location>
        <begin position="101"/>
        <end position="382"/>
    </location>
</feature>
<dbReference type="SUPFAM" id="SSF51556">
    <property type="entry name" value="Metallo-dependent hydrolases"/>
    <property type="match status" value="1"/>
</dbReference>
<evidence type="ECO:0000313" key="4">
    <source>
        <dbReference type="Proteomes" id="UP000240010"/>
    </source>
</evidence>
<keyword evidence="1" id="KW-0456">Lyase</keyword>
<dbReference type="PANTHER" id="PTHR21240:SF28">
    <property type="entry name" value="ISO-OROTATE DECARBOXYLASE (EUROFUNG)"/>
    <property type="match status" value="1"/>
</dbReference>
<dbReference type="GO" id="GO:0019748">
    <property type="term" value="P:secondary metabolic process"/>
    <property type="evidence" value="ECO:0007669"/>
    <property type="project" value="TreeGrafter"/>
</dbReference>
<dbReference type="GO" id="GO:0016831">
    <property type="term" value="F:carboxy-lyase activity"/>
    <property type="evidence" value="ECO:0007669"/>
    <property type="project" value="InterPro"/>
</dbReference>
<comment type="caution">
    <text evidence="3">The sequence shown here is derived from an EMBL/GenBank/DDBJ whole genome shotgun (WGS) entry which is preliminary data.</text>
</comment>
<evidence type="ECO:0000256" key="1">
    <source>
        <dbReference type="ARBA" id="ARBA00023239"/>
    </source>
</evidence>
<gene>
    <name evidence="3" type="ORF">B0F87_109139</name>
</gene>
<organism evidence="3 4">
    <name type="scientific">Methylobacter tundripaludum</name>
    <dbReference type="NCBI Taxonomy" id="173365"/>
    <lineage>
        <taxon>Bacteria</taxon>
        <taxon>Pseudomonadati</taxon>
        <taxon>Pseudomonadota</taxon>
        <taxon>Gammaproteobacteria</taxon>
        <taxon>Methylococcales</taxon>
        <taxon>Methylococcaceae</taxon>
        <taxon>Methylobacter</taxon>
    </lineage>
</organism>
<dbReference type="AlphaFoldDB" id="A0A2S6HAG6"/>
<protein>
    <submittedName>
        <fullName evidence="3">Putative TIM-barrel fold metal-dependent hydrolase</fullName>
    </submittedName>
</protein>